<organism evidence="3 4">
    <name type="scientific">Agrobacterium rosae</name>
    <dbReference type="NCBI Taxonomy" id="1972867"/>
    <lineage>
        <taxon>Bacteria</taxon>
        <taxon>Pseudomonadati</taxon>
        <taxon>Pseudomonadota</taxon>
        <taxon>Alphaproteobacteria</taxon>
        <taxon>Hyphomicrobiales</taxon>
        <taxon>Rhizobiaceae</taxon>
        <taxon>Rhizobium/Agrobacterium group</taxon>
        <taxon>Agrobacterium</taxon>
    </lineage>
</organism>
<evidence type="ECO:0000256" key="1">
    <source>
        <dbReference type="SAM" id="MobiDB-lite"/>
    </source>
</evidence>
<dbReference type="STRING" id="1907666.DSM25559_5273"/>
<dbReference type="AlphaFoldDB" id="A0A1R3U378"/>
<protein>
    <submittedName>
        <fullName evidence="3">Uncharacterized protein</fullName>
    </submittedName>
</protein>
<dbReference type="EMBL" id="FMUE01000026">
    <property type="protein sequence ID" value="SCX36001.1"/>
    <property type="molecule type" value="Genomic_DNA"/>
</dbReference>
<dbReference type="Proteomes" id="UP000187891">
    <property type="component" value="Unassembled WGS sequence"/>
</dbReference>
<name>A0A1R3U378_9HYPH</name>
<feature type="transmembrane region" description="Helical" evidence="2">
    <location>
        <begin position="41"/>
        <end position="60"/>
    </location>
</feature>
<keyword evidence="2" id="KW-1133">Transmembrane helix</keyword>
<accession>A0A1R3U378</accession>
<evidence type="ECO:0000313" key="3">
    <source>
        <dbReference type="EMBL" id="SCX36001.1"/>
    </source>
</evidence>
<evidence type="ECO:0000256" key="2">
    <source>
        <dbReference type="SAM" id="Phobius"/>
    </source>
</evidence>
<feature type="region of interest" description="Disordered" evidence="1">
    <location>
        <begin position="117"/>
        <end position="136"/>
    </location>
</feature>
<evidence type="ECO:0000313" key="4">
    <source>
        <dbReference type="Proteomes" id="UP000187891"/>
    </source>
</evidence>
<dbReference type="RefSeq" id="WP_077123138.1">
    <property type="nucleotide sequence ID" value="NZ_FMUE01000026.1"/>
</dbReference>
<feature type="transmembrane region" description="Helical" evidence="2">
    <location>
        <begin position="66"/>
        <end position="92"/>
    </location>
</feature>
<keyword evidence="2" id="KW-0472">Membrane</keyword>
<sequence length="136" mass="14450">MFDSIAAFVSAFLTAIGISPSHVVAGIAGAFVRTVIQGKRLSWELVSACLVGALCAMYLTPLVAKWFGIGLLDVSTINGLAFAIGMLGLSLAEGAFKIAHRWATNPRLPTSIDAKGFADALNDEPPKPRRRNRPPE</sequence>
<feature type="transmembrane region" description="Helical" evidence="2">
    <location>
        <begin position="6"/>
        <end position="32"/>
    </location>
</feature>
<gene>
    <name evidence="3" type="ORF">DSM25559_5273</name>
</gene>
<reference evidence="4" key="1">
    <citation type="submission" date="2016-10" db="EMBL/GenBank/DDBJ databases">
        <authorList>
            <person name="Wibberg D."/>
        </authorList>
    </citation>
    <scope>NUCLEOTIDE SEQUENCE [LARGE SCALE GENOMIC DNA]</scope>
</reference>
<proteinExistence type="predicted"/>
<keyword evidence="2" id="KW-0812">Transmembrane</keyword>